<evidence type="ECO:0000256" key="4">
    <source>
        <dbReference type="ARBA" id="ARBA00022801"/>
    </source>
</evidence>
<gene>
    <name evidence="6" type="primary">xseB</name>
    <name evidence="7" type="ORF">AVDCRST_MAG49-2489</name>
</gene>
<dbReference type="GO" id="GO:0008855">
    <property type="term" value="F:exodeoxyribonuclease VII activity"/>
    <property type="evidence" value="ECO:0007669"/>
    <property type="project" value="UniProtKB-UniRule"/>
</dbReference>
<evidence type="ECO:0000256" key="5">
    <source>
        <dbReference type="ARBA" id="ARBA00022839"/>
    </source>
</evidence>
<keyword evidence="4 6" id="KW-0378">Hydrolase</keyword>
<evidence type="ECO:0000313" key="7">
    <source>
        <dbReference type="EMBL" id="CAA9561721.1"/>
    </source>
</evidence>
<evidence type="ECO:0000256" key="2">
    <source>
        <dbReference type="ARBA" id="ARBA00022490"/>
    </source>
</evidence>
<comment type="catalytic activity">
    <reaction evidence="6">
        <text>Exonucleolytic cleavage in either 5'- to 3'- or 3'- to 5'-direction to yield nucleoside 5'-phosphates.</text>
        <dbReference type="EC" id="3.1.11.6"/>
    </reaction>
</comment>
<reference evidence="7" key="1">
    <citation type="submission" date="2020-02" db="EMBL/GenBank/DDBJ databases">
        <authorList>
            <person name="Meier V. D."/>
        </authorList>
    </citation>
    <scope>NUCLEOTIDE SEQUENCE</scope>
    <source>
        <strain evidence="7">AVDCRST_MAG49</strain>
    </source>
</reference>
<dbReference type="Pfam" id="PF02609">
    <property type="entry name" value="Exonuc_VII_S"/>
    <property type="match status" value="1"/>
</dbReference>
<comment type="subunit">
    <text evidence="6">Heterooligomer composed of large and small subunits.</text>
</comment>
<sequence length="100" mass="10557">MVAAADDARWEAALASGTFEDASEALEEVVVRLEAGRLPLQRTIDLYDLGVRLAARCDADLAAAELRIRELTVEPGDGAAEASSAPNGLSLLAPYDDVPF</sequence>
<dbReference type="NCBIfam" id="TIGR01280">
    <property type="entry name" value="xseB"/>
    <property type="match status" value="1"/>
</dbReference>
<evidence type="ECO:0000256" key="3">
    <source>
        <dbReference type="ARBA" id="ARBA00022722"/>
    </source>
</evidence>
<keyword evidence="5 6" id="KW-0269">Exonuclease</keyword>
<dbReference type="PANTHER" id="PTHR34137">
    <property type="entry name" value="EXODEOXYRIBONUCLEASE 7 SMALL SUBUNIT"/>
    <property type="match status" value="1"/>
</dbReference>
<dbReference type="EC" id="3.1.11.6" evidence="6"/>
<dbReference type="GO" id="GO:0005829">
    <property type="term" value="C:cytosol"/>
    <property type="evidence" value="ECO:0007669"/>
    <property type="project" value="TreeGrafter"/>
</dbReference>
<dbReference type="GO" id="GO:0006308">
    <property type="term" value="P:DNA catabolic process"/>
    <property type="evidence" value="ECO:0007669"/>
    <property type="project" value="UniProtKB-UniRule"/>
</dbReference>
<dbReference type="InterPro" id="IPR003761">
    <property type="entry name" value="Exonuc_VII_S"/>
</dbReference>
<dbReference type="InterPro" id="IPR037004">
    <property type="entry name" value="Exonuc_VII_ssu_sf"/>
</dbReference>
<dbReference type="Gene3D" id="1.10.287.1040">
    <property type="entry name" value="Exonuclease VII, small subunit"/>
    <property type="match status" value="1"/>
</dbReference>
<accession>A0A6J4UY96</accession>
<dbReference type="PANTHER" id="PTHR34137:SF1">
    <property type="entry name" value="EXODEOXYRIBONUCLEASE 7 SMALL SUBUNIT"/>
    <property type="match status" value="1"/>
</dbReference>
<dbReference type="SUPFAM" id="SSF116842">
    <property type="entry name" value="XseB-like"/>
    <property type="match status" value="1"/>
</dbReference>
<dbReference type="EMBL" id="CADCWG010000167">
    <property type="protein sequence ID" value="CAA9561721.1"/>
    <property type="molecule type" value="Genomic_DNA"/>
</dbReference>
<protein>
    <recommendedName>
        <fullName evidence="6">Exodeoxyribonuclease 7 small subunit</fullName>
        <ecNumber evidence="6">3.1.11.6</ecNumber>
    </recommendedName>
    <alternativeName>
        <fullName evidence="6">Exodeoxyribonuclease VII small subunit</fullName>
        <shortName evidence="6">Exonuclease VII small subunit</shortName>
    </alternativeName>
</protein>
<keyword evidence="3 6" id="KW-0540">Nuclease</keyword>
<comment type="subcellular location">
    <subcellularLocation>
        <location evidence="6">Cytoplasm</location>
    </subcellularLocation>
</comment>
<dbReference type="AlphaFoldDB" id="A0A6J4UY96"/>
<evidence type="ECO:0000256" key="6">
    <source>
        <dbReference type="HAMAP-Rule" id="MF_00337"/>
    </source>
</evidence>
<comment type="similarity">
    <text evidence="1 6">Belongs to the XseB family.</text>
</comment>
<name>A0A6J4UY96_9BACT</name>
<proteinExistence type="inferred from homology"/>
<organism evidence="7">
    <name type="scientific">uncultured Thermomicrobiales bacterium</name>
    <dbReference type="NCBI Taxonomy" id="1645740"/>
    <lineage>
        <taxon>Bacteria</taxon>
        <taxon>Pseudomonadati</taxon>
        <taxon>Thermomicrobiota</taxon>
        <taxon>Thermomicrobia</taxon>
        <taxon>Thermomicrobiales</taxon>
        <taxon>environmental samples</taxon>
    </lineage>
</organism>
<evidence type="ECO:0000256" key="1">
    <source>
        <dbReference type="ARBA" id="ARBA00009998"/>
    </source>
</evidence>
<keyword evidence="2 6" id="KW-0963">Cytoplasm</keyword>
<comment type="function">
    <text evidence="6">Bidirectionally degrades single-stranded DNA into large acid-insoluble oligonucleotides, which are then degraded further into small acid-soluble oligonucleotides.</text>
</comment>
<dbReference type="GO" id="GO:0009318">
    <property type="term" value="C:exodeoxyribonuclease VII complex"/>
    <property type="evidence" value="ECO:0007669"/>
    <property type="project" value="UniProtKB-UniRule"/>
</dbReference>
<dbReference type="HAMAP" id="MF_00337">
    <property type="entry name" value="Exonuc_7_S"/>
    <property type="match status" value="1"/>
</dbReference>